<proteinExistence type="predicted"/>
<organism evidence="2 3">
    <name type="scientific">Anabarilius grahami</name>
    <name type="common">Kanglang fish</name>
    <name type="synonym">Barilius grahami</name>
    <dbReference type="NCBI Taxonomy" id="495550"/>
    <lineage>
        <taxon>Eukaryota</taxon>
        <taxon>Metazoa</taxon>
        <taxon>Chordata</taxon>
        <taxon>Craniata</taxon>
        <taxon>Vertebrata</taxon>
        <taxon>Euteleostomi</taxon>
        <taxon>Actinopterygii</taxon>
        <taxon>Neopterygii</taxon>
        <taxon>Teleostei</taxon>
        <taxon>Ostariophysi</taxon>
        <taxon>Cypriniformes</taxon>
        <taxon>Xenocyprididae</taxon>
        <taxon>Xenocypridinae</taxon>
        <taxon>Xenocypridinae incertae sedis</taxon>
        <taxon>Anabarilius</taxon>
    </lineage>
</organism>
<sequence>MCSRGRLTQCVKNRPRETSSTRTRVPRVHEPCSRDSALSRETDSKCPRVELRPFPLSRYPVIPLLHSFRRGEGDTSSSMNDKVEIQAIKCQIRDYSEMSDKRKIIDDNKKNTITRVTAGRLI</sequence>
<evidence type="ECO:0000313" key="2">
    <source>
        <dbReference type="EMBL" id="ROL43849.1"/>
    </source>
</evidence>
<dbReference type="Proteomes" id="UP000281406">
    <property type="component" value="Unassembled WGS sequence"/>
</dbReference>
<dbReference type="EMBL" id="RJVU01047120">
    <property type="protein sequence ID" value="ROL43849.1"/>
    <property type="molecule type" value="Genomic_DNA"/>
</dbReference>
<comment type="caution">
    <text evidence="2">The sequence shown here is derived from an EMBL/GenBank/DDBJ whole genome shotgun (WGS) entry which is preliminary data.</text>
</comment>
<keyword evidence="3" id="KW-1185">Reference proteome</keyword>
<name>A0A3N0YC88_ANAGA</name>
<evidence type="ECO:0000256" key="1">
    <source>
        <dbReference type="SAM" id="MobiDB-lite"/>
    </source>
</evidence>
<evidence type="ECO:0000313" key="3">
    <source>
        <dbReference type="Proteomes" id="UP000281406"/>
    </source>
</evidence>
<gene>
    <name evidence="2" type="ORF">DPX16_11881</name>
</gene>
<feature type="region of interest" description="Disordered" evidence="1">
    <location>
        <begin position="1"/>
        <end position="39"/>
    </location>
</feature>
<protein>
    <submittedName>
        <fullName evidence="2">Uncharacterized protein</fullName>
    </submittedName>
</protein>
<accession>A0A3N0YC88</accession>
<feature type="compositionally biased region" description="Basic and acidic residues" evidence="1">
    <location>
        <begin position="27"/>
        <end position="39"/>
    </location>
</feature>
<reference evidence="2 3" key="1">
    <citation type="submission" date="2018-10" db="EMBL/GenBank/DDBJ databases">
        <title>Genome assembly for a Yunnan-Guizhou Plateau 3E fish, Anabarilius grahami (Regan), and its evolutionary and genetic applications.</title>
        <authorList>
            <person name="Jiang W."/>
        </authorList>
    </citation>
    <scope>NUCLEOTIDE SEQUENCE [LARGE SCALE GENOMIC DNA]</scope>
    <source>
        <strain evidence="2">AG-KIZ</strain>
        <tissue evidence="2">Muscle</tissue>
    </source>
</reference>
<dbReference type="AlphaFoldDB" id="A0A3N0YC88"/>